<feature type="transmembrane region" description="Helical" evidence="2">
    <location>
        <begin position="102"/>
        <end position="130"/>
    </location>
</feature>
<evidence type="ECO:0000256" key="2">
    <source>
        <dbReference type="SAM" id="Phobius"/>
    </source>
</evidence>
<keyword evidence="2" id="KW-0812">Transmembrane</keyword>
<sequence length="507" mass="56233">MSIHTLRRARSDGDVPQRQNQIHRPSAPTSDGEFDATNRELSSRAIAPLTGTTYQATLQSRSSTDEAQDPPNPQNPPHRPWYVQWMGYAGIGRGASKERRSLVALLLNLTSGSVQIIVITVILSLSGTIFKSPLNTDLTEWEACSRPLGIWASIWVARAMLACSLNYWGFVRERKTRERHSNARDSNSDTVNLASPSRAAGNAPRIYGVESSDATIETSPTHILEYSSINTCRHTSPHLWWLTFGILCLMYLMVLEVVVLGFVVFIIAPILFLFWNIVLICVGRHPLQNTNVIKPEISKLSKSIVDAIPLVIYIPPPPDAVYAEKPTVLGSAYPPKNTSPASKSHFRFIRRLPNFQSKKATKRADDKDTEKGLGRPQKWEDHWEQSDYPFVVLEGNRAACAICLMDFEEPKRLVGADIGTGSILVLEAWFADSVVETKSSEPVNSSKPAESPNYSTTDSNVELKLADAGEGSQPLRLLACGHVYHVRLRFITFLLSPSLQAVPAFLC</sequence>
<keyword evidence="2" id="KW-1133">Transmembrane helix</keyword>
<evidence type="ECO:0000256" key="1">
    <source>
        <dbReference type="SAM" id="MobiDB-lite"/>
    </source>
</evidence>
<dbReference type="EMBL" id="JABCKI010005985">
    <property type="protein sequence ID" value="KAG5636029.1"/>
    <property type="molecule type" value="Genomic_DNA"/>
</dbReference>
<feature type="transmembrane region" description="Helical" evidence="2">
    <location>
        <begin position="260"/>
        <end position="282"/>
    </location>
</feature>
<keyword evidence="4" id="KW-1185">Reference proteome</keyword>
<feature type="compositionally biased region" description="Pro residues" evidence="1">
    <location>
        <begin position="70"/>
        <end position="79"/>
    </location>
</feature>
<name>A0A9P7K4E1_9AGAR</name>
<proteinExistence type="predicted"/>
<organism evidence="3 4">
    <name type="scientific">Sphagnurus paluster</name>
    <dbReference type="NCBI Taxonomy" id="117069"/>
    <lineage>
        <taxon>Eukaryota</taxon>
        <taxon>Fungi</taxon>
        <taxon>Dikarya</taxon>
        <taxon>Basidiomycota</taxon>
        <taxon>Agaricomycotina</taxon>
        <taxon>Agaricomycetes</taxon>
        <taxon>Agaricomycetidae</taxon>
        <taxon>Agaricales</taxon>
        <taxon>Tricholomatineae</taxon>
        <taxon>Lyophyllaceae</taxon>
        <taxon>Sphagnurus</taxon>
    </lineage>
</organism>
<dbReference type="AlphaFoldDB" id="A0A9P7K4E1"/>
<feature type="transmembrane region" description="Helical" evidence="2">
    <location>
        <begin position="150"/>
        <end position="170"/>
    </location>
</feature>
<comment type="caution">
    <text evidence="3">The sequence shown here is derived from an EMBL/GenBank/DDBJ whole genome shotgun (WGS) entry which is preliminary data.</text>
</comment>
<feature type="region of interest" description="Disordered" evidence="1">
    <location>
        <begin position="57"/>
        <end position="80"/>
    </location>
</feature>
<feature type="compositionally biased region" description="Polar residues" evidence="1">
    <location>
        <begin position="17"/>
        <end position="29"/>
    </location>
</feature>
<feature type="region of interest" description="Disordered" evidence="1">
    <location>
        <begin position="358"/>
        <end position="379"/>
    </location>
</feature>
<feature type="region of interest" description="Disordered" evidence="1">
    <location>
        <begin position="179"/>
        <end position="203"/>
    </location>
</feature>
<accession>A0A9P7K4E1</accession>
<feature type="compositionally biased region" description="Basic and acidic residues" evidence="1">
    <location>
        <begin position="362"/>
        <end position="379"/>
    </location>
</feature>
<keyword evidence="2" id="KW-0472">Membrane</keyword>
<dbReference type="OrthoDB" id="8062037at2759"/>
<gene>
    <name evidence="3" type="ORF">H0H81_009329</name>
</gene>
<feature type="region of interest" description="Disordered" evidence="1">
    <location>
        <begin position="1"/>
        <end position="41"/>
    </location>
</feature>
<reference evidence="3" key="2">
    <citation type="submission" date="2021-10" db="EMBL/GenBank/DDBJ databases">
        <title>Phylogenomics reveals ancestral predisposition of the termite-cultivated fungus Termitomyces towards a domesticated lifestyle.</title>
        <authorList>
            <person name="Auxier B."/>
            <person name="Grum-Grzhimaylo A."/>
            <person name="Cardenas M.E."/>
            <person name="Lodge J.D."/>
            <person name="Laessoe T."/>
            <person name="Pedersen O."/>
            <person name="Smith M.E."/>
            <person name="Kuyper T.W."/>
            <person name="Franco-Molano E.A."/>
            <person name="Baroni T.J."/>
            <person name="Aanen D.K."/>
        </authorList>
    </citation>
    <scope>NUCLEOTIDE SEQUENCE</scope>
    <source>
        <strain evidence="3">D49</strain>
    </source>
</reference>
<evidence type="ECO:0000313" key="4">
    <source>
        <dbReference type="Proteomes" id="UP000717328"/>
    </source>
</evidence>
<dbReference type="Proteomes" id="UP000717328">
    <property type="component" value="Unassembled WGS sequence"/>
</dbReference>
<protein>
    <submittedName>
        <fullName evidence="3">Uncharacterized protein</fullName>
    </submittedName>
</protein>
<evidence type="ECO:0000313" key="3">
    <source>
        <dbReference type="EMBL" id="KAG5636029.1"/>
    </source>
</evidence>
<reference evidence="3" key="1">
    <citation type="submission" date="2021-02" db="EMBL/GenBank/DDBJ databases">
        <authorList>
            <person name="Nieuwenhuis M."/>
            <person name="Van De Peppel L.J.J."/>
        </authorList>
    </citation>
    <scope>NUCLEOTIDE SEQUENCE</scope>
    <source>
        <strain evidence="3">D49</strain>
    </source>
</reference>
<feature type="transmembrane region" description="Helical" evidence="2">
    <location>
        <begin position="238"/>
        <end position="254"/>
    </location>
</feature>